<dbReference type="InterPro" id="IPR002823">
    <property type="entry name" value="DUF112_TM"/>
</dbReference>
<feature type="transmembrane region" description="Helical" evidence="1">
    <location>
        <begin position="415"/>
        <end position="442"/>
    </location>
</feature>
<evidence type="ECO:0000313" key="4">
    <source>
        <dbReference type="Proteomes" id="UP001366166"/>
    </source>
</evidence>
<evidence type="ECO:0000313" key="3">
    <source>
        <dbReference type="EMBL" id="BEQ15283.1"/>
    </source>
</evidence>
<feature type="transmembrane region" description="Helical" evidence="1">
    <location>
        <begin position="200"/>
        <end position="218"/>
    </location>
</feature>
<accession>A0AAU9EZZ3</accession>
<feature type="transmembrane region" description="Helical" evidence="1">
    <location>
        <begin position="391"/>
        <end position="409"/>
    </location>
</feature>
<sequence>MEHLMAAIDMFFQFHVIAGVFFGVFLGIVLGAIPGLTATMAIALIIPMTFSLDPVVSVGLLVGAYKGGNCGGSIPAILLNTPGTPAAAATVLDGFELAKQGKSVKALKMAIYSSVMGDTLSDLVLILVAPPLAMIALKMGPPEMAALICLSLLIITTVSGESMIKGLIVGAIGLIIGTIGLDSVTAVRRFGFGFPELDEGISLIPMLIGLFAVSEFLINTESVGIGKVAQFFARSKNRDDNRVSGKEFKACVPPILLSTGIGTMLGAIPGIGPSIAAFAGYAQAKKISRHPERFGKGALEGVAAAEAGNNAVCGANLIPLLTLGIPGDIGAAVLLGAFMIQGLHPGPMLFKENISTIYAIFMALMVANIFNFIIANFFIKFASKVVMLPKGYIFPAVLAFCFFGAYGFNQNLFDVWIVVIFGLLGYLLRRNGFPLAPMLIAFMLEPILENSFRQSMLMSGGSLTIFVTHPISGIFLGLAAVGILWIVIQALRHKISANSATHLLDD</sequence>
<feature type="transmembrane region" description="Helical" evidence="1">
    <location>
        <begin position="12"/>
        <end position="33"/>
    </location>
</feature>
<evidence type="ECO:0000259" key="2">
    <source>
        <dbReference type="Pfam" id="PF01970"/>
    </source>
</evidence>
<reference evidence="4" key="1">
    <citation type="journal article" date="2023" name="Arch. Microbiol.">
        <title>Desulfoferula mesophilus gen. nov. sp. nov., a mesophilic sulfate-reducing bacterium isolated from a brackish lake sediment.</title>
        <authorList>
            <person name="Watanabe T."/>
            <person name="Yabe T."/>
            <person name="Tsuji J.M."/>
            <person name="Fukui M."/>
        </authorList>
    </citation>
    <scope>NUCLEOTIDE SEQUENCE [LARGE SCALE GENOMIC DNA]</scope>
    <source>
        <strain evidence="4">12FAK</strain>
    </source>
</reference>
<organism evidence="3 4">
    <name type="scientific">Desulfoferula mesophila</name>
    <dbReference type="NCBI Taxonomy" id="3058419"/>
    <lineage>
        <taxon>Bacteria</taxon>
        <taxon>Pseudomonadati</taxon>
        <taxon>Thermodesulfobacteriota</taxon>
        <taxon>Desulfarculia</taxon>
        <taxon>Desulfarculales</taxon>
        <taxon>Desulfarculaceae</taxon>
        <taxon>Desulfoferula</taxon>
    </lineage>
</organism>
<keyword evidence="1" id="KW-0812">Transmembrane</keyword>
<feature type="transmembrane region" description="Helical" evidence="1">
    <location>
        <begin position="463"/>
        <end position="488"/>
    </location>
</feature>
<evidence type="ECO:0000256" key="1">
    <source>
        <dbReference type="SAM" id="Phobius"/>
    </source>
</evidence>
<name>A0AAU9EZZ3_9BACT</name>
<dbReference type="AlphaFoldDB" id="A0AAU9EZZ3"/>
<feature type="transmembrane region" description="Helical" evidence="1">
    <location>
        <begin position="320"/>
        <end position="344"/>
    </location>
</feature>
<feature type="transmembrane region" description="Helical" evidence="1">
    <location>
        <begin position="144"/>
        <end position="160"/>
    </location>
</feature>
<dbReference type="KEGG" id="dmp:FAK_23490"/>
<dbReference type="PANTHER" id="PTHR35342:SF5">
    <property type="entry name" value="TRICARBOXYLIC TRANSPORT PROTEIN"/>
    <property type="match status" value="1"/>
</dbReference>
<dbReference type="RefSeq" id="WP_338599490.1">
    <property type="nucleotide sequence ID" value="NZ_AP028679.1"/>
</dbReference>
<protein>
    <submittedName>
        <fullName evidence="3">C4-dicarboxylate ABC transporter permease</fullName>
    </submittedName>
</protein>
<keyword evidence="4" id="KW-1185">Reference proteome</keyword>
<dbReference type="Proteomes" id="UP001366166">
    <property type="component" value="Chromosome"/>
</dbReference>
<feature type="transmembrane region" description="Helical" evidence="1">
    <location>
        <begin position="167"/>
        <end position="188"/>
    </location>
</feature>
<dbReference type="EMBL" id="AP028679">
    <property type="protein sequence ID" value="BEQ15283.1"/>
    <property type="molecule type" value="Genomic_DNA"/>
</dbReference>
<feature type="domain" description="DUF112" evidence="2">
    <location>
        <begin position="19"/>
        <end position="439"/>
    </location>
</feature>
<gene>
    <name evidence="3" type="ORF">FAK_23490</name>
</gene>
<keyword evidence="1" id="KW-1133">Transmembrane helix</keyword>
<dbReference type="PANTHER" id="PTHR35342">
    <property type="entry name" value="TRICARBOXYLIC TRANSPORT PROTEIN"/>
    <property type="match status" value="1"/>
</dbReference>
<keyword evidence="1" id="KW-0472">Membrane</keyword>
<feature type="transmembrane region" description="Helical" evidence="1">
    <location>
        <begin position="109"/>
        <end position="132"/>
    </location>
</feature>
<proteinExistence type="predicted"/>
<feature type="transmembrane region" description="Helical" evidence="1">
    <location>
        <begin position="39"/>
        <end position="65"/>
    </location>
</feature>
<dbReference type="Pfam" id="PF01970">
    <property type="entry name" value="TctA"/>
    <property type="match status" value="1"/>
</dbReference>
<feature type="transmembrane region" description="Helical" evidence="1">
    <location>
        <begin position="356"/>
        <end position="379"/>
    </location>
</feature>